<dbReference type="InterPro" id="IPR018485">
    <property type="entry name" value="FGGY_C"/>
</dbReference>
<dbReference type="AlphaFoldDB" id="A0A1H0JC66"/>
<dbReference type="InterPro" id="IPR050406">
    <property type="entry name" value="FGGY_Carb_Kinase"/>
</dbReference>
<dbReference type="PANTHER" id="PTHR43095:SF3">
    <property type="entry name" value="L-XYLULOSE_3-KETO-L-GULONATE KINASE"/>
    <property type="match status" value="1"/>
</dbReference>
<dbReference type="InterPro" id="IPR018484">
    <property type="entry name" value="FGGY_N"/>
</dbReference>
<dbReference type="Pfam" id="PF00370">
    <property type="entry name" value="FGGY_N"/>
    <property type="match status" value="1"/>
</dbReference>
<dbReference type="PANTHER" id="PTHR43095">
    <property type="entry name" value="SUGAR KINASE"/>
    <property type="match status" value="1"/>
</dbReference>
<feature type="domain" description="Carbohydrate kinase FGGY C-terminal" evidence="5">
    <location>
        <begin position="269"/>
        <end position="451"/>
    </location>
</feature>
<dbReference type="Gene3D" id="3.30.420.40">
    <property type="match status" value="2"/>
</dbReference>
<dbReference type="PIRSF" id="PIRSF000538">
    <property type="entry name" value="GlpK"/>
    <property type="match status" value="1"/>
</dbReference>
<dbReference type="EMBL" id="LT629710">
    <property type="protein sequence ID" value="SDO41385.1"/>
    <property type="molecule type" value="Genomic_DNA"/>
</dbReference>
<evidence type="ECO:0000313" key="6">
    <source>
        <dbReference type="EMBL" id="SDO41385.1"/>
    </source>
</evidence>
<dbReference type="GO" id="GO:0016301">
    <property type="term" value="F:kinase activity"/>
    <property type="evidence" value="ECO:0007669"/>
    <property type="project" value="UniProtKB-KW"/>
</dbReference>
<organism evidence="6 7">
    <name type="scientific">Nakamurella panacisegetis</name>
    <dbReference type="NCBI Taxonomy" id="1090615"/>
    <lineage>
        <taxon>Bacteria</taxon>
        <taxon>Bacillati</taxon>
        <taxon>Actinomycetota</taxon>
        <taxon>Actinomycetes</taxon>
        <taxon>Nakamurellales</taxon>
        <taxon>Nakamurellaceae</taxon>
        <taxon>Nakamurella</taxon>
    </lineage>
</organism>
<dbReference type="STRING" id="1090615.SAMN04515671_0864"/>
<protein>
    <submittedName>
        <fullName evidence="6">L-xylulokinase</fullName>
    </submittedName>
</protein>
<dbReference type="SUPFAM" id="SSF53067">
    <property type="entry name" value="Actin-like ATPase domain"/>
    <property type="match status" value="2"/>
</dbReference>
<keyword evidence="3 6" id="KW-0418">Kinase</keyword>
<evidence type="ECO:0000256" key="3">
    <source>
        <dbReference type="ARBA" id="ARBA00022777"/>
    </source>
</evidence>
<dbReference type="InterPro" id="IPR043129">
    <property type="entry name" value="ATPase_NBD"/>
</dbReference>
<evidence type="ECO:0000313" key="7">
    <source>
        <dbReference type="Proteomes" id="UP000198741"/>
    </source>
</evidence>
<evidence type="ECO:0000256" key="1">
    <source>
        <dbReference type="ARBA" id="ARBA00009156"/>
    </source>
</evidence>
<dbReference type="RefSeq" id="WP_090474739.1">
    <property type="nucleotide sequence ID" value="NZ_LT629710.1"/>
</dbReference>
<dbReference type="OrthoDB" id="9782710at2"/>
<evidence type="ECO:0000259" key="5">
    <source>
        <dbReference type="Pfam" id="PF02782"/>
    </source>
</evidence>
<reference evidence="6 7" key="1">
    <citation type="submission" date="2016-10" db="EMBL/GenBank/DDBJ databases">
        <authorList>
            <person name="de Groot N.N."/>
        </authorList>
    </citation>
    <scope>NUCLEOTIDE SEQUENCE [LARGE SCALE GENOMIC DNA]</scope>
    <source>
        <strain evidence="7">P4-7,KCTC 19426,CECT 7604</strain>
    </source>
</reference>
<name>A0A1H0JC66_9ACTN</name>
<evidence type="ECO:0000256" key="2">
    <source>
        <dbReference type="ARBA" id="ARBA00022679"/>
    </source>
</evidence>
<dbReference type="InterPro" id="IPR000577">
    <property type="entry name" value="Carb_kinase_FGGY"/>
</dbReference>
<feature type="domain" description="Carbohydrate kinase FGGY N-terminal" evidence="4">
    <location>
        <begin position="11"/>
        <end position="256"/>
    </location>
</feature>
<dbReference type="Pfam" id="PF02782">
    <property type="entry name" value="FGGY_C"/>
    <property type="match status" value="1"/>
</dbReference>
<comment type="similarity">
    <text evidence="1">Belongs to the FGGY kinase family.</text>
</comment>
<keyword evidence="2" id="KW-0808">Transferase</keyword>
<keyword evidence="7" id="KW-1185">Reference proteome</keyword>
<sequence>MNAPDGASRDYLIGIDAGHTVIKAAVFDVRGAEIGRGARPTATFSLHPRWQERDMDVVWQSAAGAIADALVDAGISGRQVAAVGIGAHGDGLYLVDADRRPVRAAILATDTRAAAYSERWNTGAVADELISITGQVPAPYSPPATLNWLRDNEPENFARAAHMLFCKDWLRLQLTGEVATDPTEAAAGFCDVRARAWSARATEICGLADAAHLLPPILDSGAIAGHVTEEAAAVTTLAVGTPVITGSHDVHAAALGIGALTPGSVSAILGTFNINQLVTTEALPSWQWQARGSLAPDRFLVMSTSPAGATAVDWVRQVTAQPSGLVADAVSAALADRDGVGVHEDDPYFLPFVYGTMLSPAIRGAFTGLGSWHGPTDLLRAGLEGVVFTHRYHLEALRGAGPIDVRPVRLSGGGTRSEEWTQLFADATGLSVQVTDAVESGARGSAMLAGVGVGLFVDVDQAARACVTVVRTQHPRADRKALLDRRYLQWSRIAAALQSAAS</sequence>
<gene>
    <name evidence="6" type="ORF">SAMN04515671_0864</name>
</gene>
<proteinExistence type="inferred from homology"/>
<dbReference type="CDD" id="cd07802">
    <property type="entry name" value="ASKHA_NBD_FGGY_EcLyxK-like"/>
    <property type="match status" value="1"/>
</dbReference>
<dbReference type="GO" id="GO:0005975">
    <property type="term" value="P:carbohydrate metabolic process"/>
    <property type="evidence" value="ECO:0007669"/>
    <property type="project" value="InterPro"/>
</dbReference>
<dbReference type="Proteomes" id="UP000198741">
    <property type="component" value="Chromosome I"/>
</dbReference>
<accession>A0A1H0JC66</accession>
<evidence type="ECO:0000259" key="4">
    <source>
        <dbReference type="Pfam" id="PF00370"/>
    </source>
</evidence>